<dbReference type="Proteomes" id="UP001156629">
    <property type="component" value="Unassembled WGS sequence"/>
</dbReference>
<dbReference type="RefSeq" id="WP_145994792.1">
    <property type="nucleotide sequence ID" value="NZ_BEWP01000026.1"/>
</dbReference>
<keyword evidence="2" id="KW-1185">Reference proteome</keyword>
<reference evidence="2" key="1">
    <citation type="journal article" date="2019" name="Int. J. Syst. Evol. Microbiol.">
        <title>The Global Catalogue of Microorganisms (GCM) 10K type strain sequencing project: providing services to taxonomists for standard genome sequencing and annotation.</title>
        <authorList>
            <consortium name="The Broad Institute Genomics Platform"/>
            <consortium name="The Broad Institute Genome Sequencing Center for Infectious Disease"/>
            <person name="Wu L."/>
            <person name="Ma J."/>
        </authorList>
    </citation>
    <scope>NUCLEOTIDE SEQUENCE [LARGE SCALE GENOMIC DNA]</scope>
    <source>
        <strain evidence="2">NBRC 3266</strain>
    </source>
</reference>
<name>A0ABQ5WW64_9PROT</name>
<comment type="caution">
    <text evidence="1">The sequence shown here is derived from an EMBL/GenBank/DDBJ whole genome shotgun (WGS) entry which is preliminary data.</text>
</comment>
<organism evidence="1 2">
    <name type="scientific">Gluconobacter kondonii</name>
    <dbReference type="NCBI Taxonomy" id="941463"/>
    <lineage>
        <taxon>Bacteria</taxon>
        <taxon>Pseudomonadati</taxon>
        <taxon>Pseudomonadota</taxon>
        <taxon>Alphaproteobacteria</taxon>
        <taxon>Acetobacterales</taxon>
        <taxon>Acetobacteraceae</taxon>
        <taxon>Gluconobacter</taxon>
    </lineage>
</organism>
<evidence type="ECO:0008006" key="3">
    <source>
        <dbReference type="Google" id="ProtNLM"/>
    </source>
</evidence>
<evidence type="ECO:0000313" key="2">
    <source>
        <dbReference type="Proteomes" id="UP001156629"/>
    </source>
</evidence>
<dbReference type="GeneID" id="76196192"/>
<proteinExistence type="predicted"/>
<sequence length="609" mass="71358">MFYDPEKIISEIKKIGLFDTEAYLSDNSDVRESGADPVYHYIHYGLNENNRKPFREFDENQYIYDFSRDEIDNHPFIDLVMRNCYDANLSTAFLTPQEIYIYNLISYHNLFDENYYISNNIDLESIEIPLLVHYVKYGIHEINRNPNKNYNNKNYIEVYKDDMKKNEPPFIHYIRNNIKLSFFDKGLLSNFCNESLMKATSKLEKFPFFSSESYISSNKDVLHSDLPPHQHAILYGILEGRDILSKLQIAQILGNKSKTCPQYKLSFSQNPNLSITIGIFYHTRGNCFIKEIANDLFCLLSDGQFQVSLETENTPLSKKPDLCIFCAPHEFFFLPGSKKWEKYEIIKSSIMLNTEQAQTEWFSRGLIYLFMSSGVIDLLYQHVDIFESIGIPSFHFSPIPDYSATKILDKDRANSFFRVLPENAKIDNPNGALRPIDERSIDISFFGNMSNKREKFFLRNADFFAMHECFFYNRQFKTPIIMEGSSKILSRMPFYVSENSKICLNIHRNNDPYFEWQRIIKHGAARGAVVVTEECLPTPLYQEGIHFLVETPRHMPHLISWLLSTIDGQNKMQEIQNSCLNIFQQQALKKSKFFDISIFIERVWKKVNV</sequence>
<dbReference type="EMBL" id="BSNV01000036">
    <property type="protein sequence ID" value="GLQ66871.1"/>
    <property type="molecule type" value="Genomic_DNA"/>
</dbReference>
<accession>A0ABQ5WW64</accession>
<gene>
    <name evidence="1" type="ORF">GCM10007870_24560</name>
</gene>
<protein>
    <recommendedName>
        <fullName evidence="3">Exostosin GT47 domain-containing protein</fullName>
    </recommendedName>
</protein>
<evidence type="ECO:0000313" key="1">
    <source>
        <dbReference type="EMBL" id="GLQ66871.1"/>
    </source>
</evidence>